<dbReference type="EMBL" id="JBIAJP010000014">
    <property type="protein sequence ID" value="MFF0008695.1"/>
    <property type="molecule type" value="Genomic_DNA"/>
</dbReference>
<evidence type="ECO:0000256" key="1">
    <source>
        <dbReference type="SAM" id="MobiDB-lite"/>
    </source>
</evidence>
<dbReference type="SMART" id="SM00331">
    <property type="entry name" value="PP2C_SIG"/>
    <property type="match status" value="1"/>
</dbReference>
<dbReference type="Pfam" id="PF07228">
    <property type="entry name" value="SpoIIE"/>
    <property type="match status" value="1"/>
</dbReference>
<gene>
    <name evidence="3" type="ORF">ACFYQT_35390</name>
</gene>
<dbReference type="Gene3D" id="3.30.565.10">
    <property type="entry name" value="Histidine kinase-like ATPase, C-terminal domain"/>
    <property type="match status" value="1"/>
</dbReference>
<feature type="compositionally biased region" description="Pro residues" evidence="1">
    <location>
        <begin position="193"/>
        <end position="204"/>
    </location>
</feature>
<dbReference type="Proteomes" id="UP001601422">
    <property type="component" value="Unassembled WGS sequence"/>
</dbReference>
<evidence type="ECO:0000313" key="4">
    <source>
        <dbReference type="Proteomes" id="UP001601422"/>
    </source>
</evidence>
<dbReference type="SUPFAM" id="SSF55874">
    <property type="entry name" value="ATPase domain of HSP90 chaperone/DNA topoisomerase II/histidine kinase"/>
    <property type="match status" value="1"/>
</dbReference>
<dbReference type="CDD" id="cd16934">
    <property type="entry name" value="HATPase_RsbT-like"/>
    <property type="match status" value="1"/>
</dbReference>
<dbReference type="InterPro" id="IPR003594">
    <property type="entry name" value="HATPase_dom"/>
</dbReference>
<dbReference type="Gene3D" id="3.60.40.10">
    <property type="entry name" value="PPM-type phosphatase domain"/>
    <property type="match status" value="1"/>
</dbReference>
<feature type="compositionally biased region" description="Polar residues" evidence="1">
    <location>
        <begin position="244"/>
        <end position="256"/>
    </location>
</feature>
<feature type="compositionally biased region" description="Low complexity" evidence="1">
    <location>
        <begin position="205"/>
        <end position="226"/>
    </location>
</feature>
<dbReference type="InterPro" id="IPR001932">
    <property type="entry name" value="PPM-type_phosphatase-like_dom"/>
</dbReference>
<dbReference type="InterPro" id="IPR036457">
    <property type="entry name" value="PPM-type-like_dom_sf"/>
</dbReference>
<comment type="caution">
    <text evidence="3">The sequence shown here is derived from an EMBL/GenBank/DDBJ whole genome shotgun (WGS) entry which is preliminary data.</text>
</comment>
<dbReference type="PANTHER" id="PTHR35801">
    <property type="entry name" value="PHOSPHOSERINE PHOSPHATASE RSBX"/>
    <property type="match status" value="1"/>
</dbReference>
<proteinExistence type="predicted"/>
<feature type="region of interest" description="Disordered" evidence="1">
    <location>
        <begin position="134"/>
        <end position="166"/>
    </location>
</feature>
<organism evidence="3 4">
    <name type="scientific">Streptomyces tibetensis</name>
    <dbReference type="NCBI Taxonomy" id="2382123"/>
    <lineage>
        <taxon>Bacteria</taxon>
        <taxon>Bacillati</taxon>
        <taxon>Actinomycetota</taxon>
        <taxon>Actinomycetes</taxon>
        <taxon>Kitasatosporales</taxon>
        <taxon>Streptomycetaceae</taxon>
        <taxon>Streptomyces</taxon>
    </lineage>
</organism>
<dbReference type="PANTHER" id="PTHR35801:SF1">
    <property type="entry name" value="PHOSPHOSERINE PHOSPHATASE RSBX"/>
    <property type="match status" value="1"/>
</dbReference>
<accession>A0ABW6NA55</accession>
<dbReference type="Pfam" id="PF13581">
    <property type="entry name" value="HATPase_c_2"/>
    <property type="match status" value="1"/>
</dbReference>
<evidence type="ECO:0000259" key="2">
    <source>
        <dbReference type="SMART" id="SM00331"/>
    </source>
</evidence>
<name>A0ABW6NA55_9ACTN</name>
<feature type="region of interest" description="Disordered" evidence="1">
    <location>
        <begin position="184"/>
        <end position="377"/>
    </location>
</feature>
<feature type="region of interest" description="Disordered" evidence="1">
    <location>
        <begin position="573"/>
        <end position="600"/>
    </location>
</feature>
<dbReference type="SUPFAM" id="SSF81606">
    <property type="entry name" value="PP2C-like"/>
    <property type="match status" value="1"/>
</dbReference>
<dbReference type="RefSeq" id="WP_389834503.1">
    <property type="nucleotide sequence ID" value="NZ_JBIAJP010000014.1"/>
</dbReference>
<feature type="compositionally biased region" description="Polar residues" evidence="1">
    <location>
        <begin position="283"/>
        <end position="295"/>
    </location>
</feature>
<keyword evidence="4" id="KW-1185">Reference proteome</keyword>
<protein>
    <submittedName>
        <fullName evidence="3">SpoIIE family protein phosphatase</fullName>
    </submittedName>
</protein>
<feature type="domain" description="PPM-type phosphatase" evidence="2">
    <location>
        <begin position="400"/>
        <end position="594"/>
    </location>
</feature>
<dbReference type="InterPro" id="IPR039248">
    <property type="entry name" value="Ptase_RsbX"/>
</dbReference>
<reference evidence="3 4" key="1">
    <citation type="submission" date="2024-10" db="EMBL/GenBank/DDBJ databases">
        <title>The Natural Products Discovery Center: Release of the First 8490 Sequenced Strains for Exploring Actinobacteria Biosynthetic Diversity.</title>
        <authorList>
            <person name="Kalkreuter E."/>
            <person name="Kautsar S.A."/>
            <person name="Yang D."/>
            <person name="Bader C.D."/>
            <person name="Teijaro C.N."/>
            <person name="Fluegel L."/>
            <person name="Davis C.M."/>
            <person name="Simpson J.R."/>
            <person name="Lauterbach L."/>
            <person name="Steele A.D."/>
            <person name="Gui C."/>
            <person name="Meng S."/>
            <person name="Li G."/>
            <person name="Viehrig K."/>
            <person name="Ye F."/>
            <person name="Su P."/>
            <person name="Kiefer A.F."/>
            <person name="Nichols A."/>
            <person name="Cepeda A.J."/>
            <person name="Yan W."/>
            <person name="Fan B."/>
            <person name="Jiang Y."/>
            <person name="Adhikari A."/>
            <person name="Zheng C.-J."/>
            <person name="Schuster L."/>
            <person name="Cowan T.M."/>
            <person name="Smanski M.J."/>
            <person name="Chevrette M.G."/>
            <person name="De Carvalho L.P.S."/>
            <person name="Shen B."/>
        </authorList>
    </citation>
    <scope>NUCLEOTIDE SEQUENCE [LARGE SCALE GENOMIC DNA]</scope>
    <source>
        <strain evidence="3 4">NPDC005497</strain>
    </source>
</reference>
<evidence type="ECO:0000313" key="3">
    <source>
        <dbReference type="EMBL" id="MFF0008695.1"/>
    </source>
</evidence>
<sequence>MPRVWDVPVRDSTRVRDARVAAEGAAALAGLDERRTAAAALVATELATNLLKHAEGGQVLIDVVAPPVLREGSWGGRVVQIAAVDHGPGIPDVPAALRDGFSTSRSLGAGLGTCLRLSDDFSLHSVPGRGTVAVARVSSTPRTTDGPAGSEGRVSEGGRWPGGAPPFGAAACGGLTGHAAVQAAAPGHTGQAPAPPGGPTPPAAPAGGTDPALCAAPGHGPRDTGTPGTGTGPRSAPDHGSADTGASSKDSASRTAPTYGAADTDHPGTDPTSRTTAAHGVANTGSGADPTSRTTAAHGVANTGSGADPAPRTTAAHGVANTGSGADPAPRTTAAHGVANTGGSGVAPAPRTTAAHGVTDAHAVGGGPGTKPGDHRGATVRGVSDAGVAAQNRSVPVSGVRAGGVNIPYGGAEYSGDAWAWVRAGDLVTLMLADGLGHGPEAAQASSAAVTALHRWAHLSPAASLQRLHDALRGTRGAAVALAQLDLTAGRLRFAGIGNVGARLRTDGTWRHLLSRPGIVGVHRPGTLREEAADWVGDPILILHTDGLPSRWTPPSDPGLPATDPAVTAAVTIRDASSPARPVRDDTAVAVLTSNPPERP</sequence>
<dbReference type="InterPro" id="IPR036890">
    <property type="entry name" value="HATPase_C_sf"/>
</dbReference>